<gene>
    <name evidence="3" type="ORF">HPB52_009205</name>
</gene>
<dbReference type="EMBL" id="JABSTV010001253">
    <property type="protein sequence ID" value="KAH7943549.1"/>
    <property type="molecule type" value="Genomic_DNA"/>
</dbReference>
<dbReference type="GO" id="GO:0003824">
    <property type="term" value="F:catalytic activity"/>
    <property type="evidence" value="ECO:0007669"/>
    <property type="project" value="InterPro"/>
</dbReference>
<evidence type="ECO:0000313" key="3">
    <source>
        <dbReference type="EMBL" id="KAH7943549.1"/>
    </source>
</evidence>
<evidence type="ECO:0000256" key="1">
    <source>
        <dbReference type="SAM" id="MobiDB-lite"/>
    </source>
</evidence>
<dbReference type="InterPro" id="IPR036691">
    <property type="entry name" value="Endo/exonu/phosph_ase_sf"/>
</dbReference>
<feature type="domain" description="Endonuclease/exonuclease/phosphatase" evidence="2">
    <location>
        <begin position="170"/>
        <end position="279"/>
    </location>
</feature>
<evidence type="ECO:0000313" key="4">
    <source>
        <dbReference type="Proteomes" id="UP000821837"/>
    </source>
</evidence>
<organism evidence="3 4">
    <name type="scientific">Rhipicephalus sanguineus</name>
    <name type="common">Brown dog tick</name>
    <name type="synonym">Ixodes sanguineus</name>
    <dbReference type="NCBI Taxonomy" id="34632"/>
    <lineage>
        <taxon>Eukaryota</taxon>
        <taxon>Metazoa</taxon>
        <taxon>Ecdysozoa</taxon>
        <taxon>Arthropoda</taxon>
        <taxon>Chelicerata</taxon>
        <taxon>Arachnida</taxon>
        <taxon>Acari</taxon>
        <taxon>Parasitiformes</taxon>
        <taxon>Ixodida</taxon>
        <taxon>Ixodoidea</taxon>
        <taxon>Ixodidae</taxon>
        <taxon>Rhipicephalinae</taxon>
        <taxon>Rhipicephalus</taxon>
        <taxon>Rhipicephalus</taxon>
    </lineage>
</organism>
<keyword evidence="4" id="KW-1185">Reference proteome</keyword>
<feature type="region of interest" description="Disordered" evidence="1">
    <location>
        <begin position="1"/>
        <end position="22"/>
    </location>
</feature>
<protein>
    <recommendedName>
        <fullName evidence="2">Endonuclease/exonuclease/phosphatase domain-containing protein</fullName>
    </recommendedName>
</protein>
<name>A0A9D4PIR9_RHISA</name>
<dbReference type="AlphaFoldDB" id="A0A9D4PIR9"/>
<dbReference type="SUPFAM" id="SSF56219">
    <property type="entry name" value="DNase I-like"/>
    <property type="match status" value="1"/>
</dbReference>
<comment type="caution">
    <text evidence="3">The sequence shown here is derived from an EMBL/GenBank/DDBJ whole genome shotgun (WGS) entry which is preliminary data.</text>
</comment>
<reference evidence="3" key="2">
    <citation type="submission" date="2021-09" db="EMBL/GenBank/DDBJ databases">
        <authorList>
            <person name="Jia N."/>
            <person name="Wang J."/>
            <person name="Shi W."/>
            <person name="Du L."/>
            <person name="Sun Y."/>
            <person name="Zhan W."/>
            <person name="Jiang J."/>
            <person name="Wang Q."/>
            <person name="Zhang B."/>
            <person name="Ji P."/>
            <person name="Sakyi L.B."/>
            <person name="Cui X."/>
            <person name="Yuan T."/>
            <person name="Jiang B."/>
            <person name="Yang W."/>
            <person name="Lam T.T.-Y."/>
            <person name="Chang Q."/>
            <person name="Ding S."/>
            <person name="Wang X."/>
            <person name="Zhu J."/>
            <person name="Ruan X."/>
            <person name="Zhao L."/>
            <person name="Wei J."/>
            <person name="Que T."/>
            <person name="Du C."/>
            <person name="Cheng J."/>
            <person name="Dai P."/>
            <person name="Han X."/>
            <person name="Huang E."/>
            <person name="Gao Y."/>
            <person name="Liu J."/>
            <person name="Shao H."/>
            <person name="Ye R."/>
            <person name="Li L."/>
            <person name="Wei W."/>
            <person name="Wang X."/>
            <person name="Wang C."/>
            <person name="Huo Q."/>
            <person name="Li W."/>
            <person name="Guo W."/>
            <person name="Chen H."/>
            <person name="Chen S."/>
            <person name="Zhou L."/>
            <person name="Zhou L."/>
            <person name="Ni X."/>
            <person name="Tian J."/>
            <person name="Zhou Y."/>
            <person name="Sheng Y."/>
            <person name="Liu T."/>
            <person name="Pan Y."/>
            <person name="Xia L."/>
            <person name="Li J."/>
            <person name="Zhao F."/>
            <person name="Cao W."/>
        </authorList>
    </citation>
    <scope>NUCLEOTIDE SEQUENCE</scope>
    <source>
        <strain evidence="3">Rsan-2018</strain>
        <tissue evidence="3">Larvae</tissue>
    </source>
</reference>
<evidence type="ECO:0000259" key="2">
    <source>
        <dbReference type="Pfam" id="PF14529"/>
    </source>
</evidence>
<accession>A0A9D4PIR9</accession>
<sequence>MECETNNLHDDCPGTGNPTNGQSTEVAEALLAQDVKKKTAHRRRSRKKSKDIHVGFLNLHGARTVSKWEELYQMMGEEDIEIYAAAETHLRVMEEPPVHKSWQWAGLNRSGESRKGGGGIGFLWKTRSAWKKLDSPWVEHMWVEGYLQGLPVLVGVVYFAVSAGADAGNSSMAQCIREDVARWASHREVLIMGDFNGHLQALDGFQDTNGELLLTLARTLALEVLNLRPECEGQYTWSARNSRSCIDYVLVTPALARRLTHMNIDENGEFSIGSDHNRIKLSFSRSSWRTIAKEHRNPAERHLPQSEYAAVAFCRTQ</sequence>
<proteinExistence type="predicted"/>
<dbReference type="Pfam" id="PF14529">
    <property type="entry name" value="Exo_endo_phos_2"/>
    <property type="match status" value="1"/>
</dbReference>
<dbReference type="VEuPathDB" id="VectorBase:RSAN_026716"/>
<dbReference type="Proteomes" id="UP000821837">
    <property type="component" value="Unassembled WGS sequence"/>
</dbReference>
<reference evidence="3" key="1">
    <citation type="journal article" date="2020" name="Cell">
        <title>Large-Scale Comparative Analyses of Tick Genomes Elucidate Their Genetic Diversity and Vector Capacities.</title>
        <authorList>
            <consortium name="Tick Genome and Microbiome Consortium (TIGMIC)"/>
            <person name="Jia N."/>
            <person name="Wang J."/>
            <person name="Shi W."/>
            <person name="Du L."/>
            <person name="Sun Y."/>
            <person name="Zhan W."/>
            <person name="Jiang J.F."/>
            <person name="Wang Q."/>
            <person name="Zhang B."/>
            <person name="Ji P."/>
            <person name="Bell-Sakyi L."/>
            <person name="Cui X.M."/>
            <person name="Yuan T.T."/>
            <person name="Jiang B.G."/>
            <person name="Yang W.F."/>
            <person name="Lam T.T."/>
            <person name="Chang Q.C."/>
            <person name="Ding S.J."/>
            <person name="Wang X.J."/>
            <person name="Zhu J.G."/>
            <person name="Ruan X.D."/>
            <person name="Zhao L."/>
            <person name="Wei J.T."/>
            <person name="Ye R.Z."/>
            <person name="Que T.C."/>
            <person name="Du C.H."/>
            <person name="Zhou Y.H."/>
            <person name="Cheng J.X."/>
            <person name="Dai P.F."/>
            <person name="Guo W.B."/>
            <person name="Han X.H."/>
            <person name="Huang E.J."/>
            <person name="Li L.F."/>
            <person name="Wei W."/>
            <person name="Gao Y.C."/>
            <person name="Liu J.Z."/>
            <person name="Shao H.Z."/>
            <person name="Wang X."/>
            <person name="Wang C.C."/>
            <person name="Yang T.C."/>
            <person name="Huo Q.B."/>
            <person name="Li W."/>
            <person name="Chen H.Y."/>
            <person name="Chen S.E."/>
            <person name="Zhou L.G."/>
            <person name="Ni X.B."/>
            <person name="Tian J.H."/>
            <person name="Sheng Y."/>
            <person name="Liu T."/>
            <person name="Pan Y.S."/>
            <person name="Xia L.Y."/>
            <person name="Li J."/>
            <person name="Zhao F."/>
            <person name="Cao W.C."/>
        </authorList>
    </citation>
    <scope>NUCLEOTIDE SEQUENCE</scope>
    <source>
        <strain evidence="3">Rsan-2018</strain>
    </source>
</reference>
<dbReference type="InterPro" id="IPR005135">
    <property type="entry name" value="Endo/exonuclease/phosphatase"/>
</dbReference>
<dbReference type="Gene3D" id="3.60.10.10">
    <property type="entry name" value="Endonuclease/exonuclease/phosphatase"/>
    <property type="match status" value="1"/>
</dbReference>